<sequence length="85" mass="9687">MTFKTEDLYSVKQVAEKFGVTDRTVWRLVEKEQLPYTRVGNQVRFLGEHMNNYLNSQGTASYQAPSQPTPSYEAGQPLTSNKDGR</sequence>
<name>A0A1F5ES05_9BACT</name>
<proteinExistence type="predicted"/>
<dbReference type="AlphaFoldDB" id="A0A1F5ES05"/>
<dbReference type="Pfam" id="PF12728">
    <property type="entry name" value="HTH_17"/>
    <property type="match status" value="1"/>
</dbReference>
<gene>
    <name evidence="3" type="ORF">A3D09_03445</name>
</gene>
<dbReference type="InterPro" id="IPR041657">
    <property type="entry name" value="HTH_17"/>
</dbReference>
<dbReference type="SUPFAM" id="SSF46955">
    <property type="entry name" value="Putative DNA-binding domain"/>
    <property type="match status" value="1"/>
</dbReference>
<dbReference type="NCBIfam" id="TIGR01764">
    <property type="entry name" value="excise"/>
    <property type="match status" value="1"/>
</dbReference>
<reference evidence="3 4" key="1">
    <citation type="journal article" date="2016" name="Nat. Commun.">
        <title>Thousands of microbial genomes shed light on interconnected biogeochemical processes in an aquifer system.</title>
        <authorList>
            <person name="Anantharaman K."/>
            <person name="Brown C.T."/>
            <person name="Hug L.A."/>
            <person name="Sharon I."/>
            <person name="Castelle C.J."/>
            <person name="Probst A.J."/>
            <person name="Thomas B.C."/>
            <person name="Singh A."/>
            <person name="Wilkins M.J."/>
            <person name="Karaoz U."/>
            <person name="Brodie E.L."/>
            <person name="Williams K.H."/>
            <person name="Hubbard S.S."/>
            <person name="Banfield J.F."/>
        </authorList>
    </citation>
    <scope>NUCLEOTIDE SEQUENCE [LARGE SCALE GENOMIC DNA]</scope>
</reference>
<evidence type="ECO:0000259" key="2">
    <source>
        <dbReference type="Pfam" id="PF12728"/>
    </source>
</evidence>
<dbReference type="InterPro" id="IPR010093">
    <property type="entry name" value="SinI_DNA-bd"/>
</dbReference>
<dbReference type="EMBL" id="MFAH01000061">
    <property type="protein sequence ID" value="OGD70188.1"/>
    <property type="molecule type" value="Genomic_DNA"/>
</dbReference>
<evidence type="ECO:0000313" key="4">
    <source>
        <dbReference type="Proteomes" id="UP000177390"/>
    </source>
</evidence>
<feature type="region of interest" description="Disordered" evidence="1">
    <location>
        <begin position="56"/>
        <end position="85"/>
    </location>
</feature>
<accession>A0A1F5ES05</accession>
<feature type="domain" description="Helix-turn-helix" evidence="2">
    <location>
        <begin position="8"/>
        <end position="57"/>
    </location>
</feature>
<dbReference type="GO" id="GO:0003677">
    <property type="term" value="F:DNA binding"/>
    <property type="evidence" value="ECO:0007669"/>
    <property type="project" value="InterPro"/>
</dbReference>
<feature type="compositionally biased region" description="Polar residues" evidence="1">
    <location>
        <begin position="56"/>
        <end position="70"/>
    </location>
</feature>
<evidence type="ECO:0000313" key="3">
    <source>
        <dbReference type="EMBL" id="OGD70188.1"/>
    </source>
</evidence>
<comment type="caution">
    <text evidence="3">The sequence shown here is derived from an EMBL/GenBank/DDBJ whole genome shotgun (WGS) entry which is preliminary data.</text>
</comment>
<organism evidence="3 4">
    <name type="scientific">Candidatus Collierbacteria bacterium RIFCSPHIGHO2_02_FULL_49_10</name>
    <dbReference type="NCBI Taxonomy" id="1817723"/>
    <lineage>
        <taxon>Bacteria</taxon>
        <taxon>Candidatus Collieribacteriota</taxon>
    </lineage>
</organism>
<dbReference type="Proteomes" id="UP000177390">
    <property type="component" value="Unassembled WGS sequence"/>
</dbReference>
<protein>
    <recommendedName>
        <fullName evidence="2">Helix-turn-helix domain-containing protein</fullName>
    </recommendedName>
</protein>
<dbReference type="InterPro" id="IPR009061">
    <property type="entry name" value="DNA-bd_dom_put_sf"/>
</dbReference>
<evidence type="ECO:0000256" key="1">
    <source>
        <dbReference type="SAM" id="MobiDB-lite"/>
    </source>
</evidence>